<evidence type="ECO:0000256" key="2">
    <source>
        <dbReference type="ARBA" id="ARBA00023002"/>
    </source>
</evidence>
<evidence type="ECO:0000313" key="6">
    <source>
        <dbReference type="Proteomes" id="UP001203136"/>
    </source>
</evidence>
<dbReference type="AlphaFoldDB" id="A0AAW5F135"/>
<dbReference type="Gene3D" id="3.30.360.10">
    <property type="entry name" value="Dihydrodipicolinate Reductase, domain 2"/>
    <property type="match status" value="1"/>
</dbReference>
<keyword evidence="2" id="KW-0560">Oxidoreductase</keyword>
<organism evidence="5 6">
    <name type="scientific">Clostridium symbiosum</name>
    <name type="common">Bacteroides symbiosus</name>
    <dbReference type="NCBI Taxonomy" id="1512"/>
    <lineage>
        <taxon>Bacteria</taxon>
        <taxon>Bacillati</taxon>
        <taxon>Bacillota</taxon>
        <taxon>Clostridia</taxon>
        <taxon>Lachnospirales</taxon>
        <taxon>Lachnospiraceae</taxon>
        <taxon>Otoolea</taxon>
    </lineage>
</organism>
<dbReference type="PANTHER" id="PTHR43818:SF11">
    <property type="entry name" value="BCDNA.GH03377"/>
    <property type="match status" value="1"/>
</dbReference>
<dbReference type="InterPro" id="IPR036291">
    <property type="entry name" value="NAD(P)-bd_dom_sf"/>
</dbReference>
<feature type="domain" description="Gfo/Idh/MocA-like oxidoreductase N-terminal" evidence="3">
    <location>
        <begin position="11"/>
        <end position="106"/>
    </location>
</feature>
<dbReference type="GO" id="GO:0016491">
    <property type="term" value="F:oxidoreductase activity"/>
    <property type="evidence" value="ECO:0007669"/>
    <property type="project" value="UniProtKB-KW"/>
</dbReference>
<dbReference type="SUPFAM" id="SSF51735">
    <property type="entry name" value="NAD(P)-binding Rossmann-fold domains"/>
    <property type="match status" value="1"/>
</dbReference>
<protein>
    <submittedName>
        <fullName evidence="5">Gfo/Idh/MocA family oxidoreductase</fullName>
    </submittedName>
</protein>
<sequence length="394" mass="43232">MSCGQTKTVVIGTVGAGYAAYLHGNGYEKVNGVSVRLKTVCDLNLPLAEKVKERYGYEQAVSDYRLLLEDPEIEVIDIVLPPFLHTSIAIEAMEAGKHVICEKPLTGYFGRPGQENIGVTVPKSEMLSQCLAEMDRLKEVVEKTGKKFMYAENFVYATPVQKAAEIIRAKKTKLLFMKGEESLKGSSSPVAGKWNKTGGGTLMRTGTHPMGGMLWLKQQEAAARNEEITVKSVSCDVGCATRCLTGDEHRHIAAQPEDVEDYGVISVTFSDGTKALCIASDTVLGGTKNYIEIYGNNTALNCNITPTDLLNTYFLDEDGLEDVEISEMLPAKLGWNKAFVNDEIIRGYMGELQDFMEAVAYDRAPASGFSLAYETTKVIYAAYQSAEEGRRIDF</sequence>
<dbReference type="RefSeq" id="WP_024739308.1">
    <property type="nucleotide sequence ID" value="NZ_CABHNX010000248.1"/>
</dbReference>
<feature type="domain" description="Gfo/Idh/MocA-like oxidoreductase C-terminal" evidence="4">
    <location>
        <begin position="193"/>
        <end position="393"/>
    </location>
</feature>
<evidence type="ECO:0000256" key="1">
    <source>
        <dbReference type="ARBA" id="ARBA00010928"/>
    </source>
</evidence>
<evidence type="ECO:0000259" key="3">
    <source>
        <dbReference type="Pfam" id="PF01408"/>
    </source>
</evidence>
<dbReference type="Pfam" id="PF02894">
    <property type="entry name" value="GFO_IDH_MocA_C"/>
    <property type="match status" value="1"/>
</dbReference>
<accession>A0AAW5F135</accession>
<dbReference type="Pfam" id="PF01408">
    <property type="entry name" value="GFO_IDH_MocA"/>
    <property type="match status" value="1"/>
</dbReference>
<comment type="caution">
    <text evidence="5">The sequence shown here is derived from an EMBL/GenBank/DDBJ whole genome shotgun (WGS) entry which is preliminary data.</text>
</comment>
<proteinExistence type="inferred from homology"/>
<evidence type="ECO:0000259" key="4">
    <source>
        <dbReference type="Pfam" id="PF02894"/>
    </source>
</evidence>
<dbReference type="PANTHER" id="PTHR43818">
    <property type="entry name" value="BCDNA.GH03377"/>
    <property type="match status" value="1"/>
</dbReference>
<dbReference type="InterPro" id="IPR050463">
    <property type="entry name" value="Gfo/Idh/MocA_oxidrdct_glycsds"/>
</dbReference>
<comment type="similarity">
    <text evidence="1">Belongs to the Gfo/Idh/MocA family.</text>
</comment>
<evidence type="ECO:0000313" key="5">
    <source>
        <dbReference type="EMBL" id="MCK0085290.1"/>
    </source>
</evidence>
<dbReference type="Proteomes" id="UP001203136">
    <property type="component" value="Unassembled WGS sequence"/>
</dbReference>
<dbReference type="InterPro" id="IPR000683">
    <property type="entry name" value="Gfo/Idh/MocA-like_OxRdtase_N"/>
</dbReference>
<dbReference type="GO" id="GO:0000166">
    <property type="term" value="F:nucleotide binding"/>
    <property type="evidence" value="ECO:0007669"/>
    <property type="project" value="InterPro"/>
</dbReference>
<reference evidence="5" key="1">
    <citation type="journal article" date="2022" name="Cell Host Microbe">
        <title>Colonization of the live biotherapeutic product VE303 and modulation of the microbiota and metabolites in healthy volunteers.</title>
        <authorList>
            <person name="Dsouza M."/>
            <person name="Menon R."/>
            <person name="Crossette E."/>
            <person name="Bhattarai S.K."/>
            <person name="Schneider J."/>
            <person name="Kim Y.G."/>
            <person name="Reddy S."/>
            <person name="Caballero S."/>
            <person name="Felix C."/>
            <person name="Cornacchione L."/>
            <person name="Hendrickson J."/>
            <person name="Watson A.R."/>
            <person name="Minot S.S."/>
            <person name="Greenfield N."/>
            <person name="Schopf L."/>
            <person name="Szabady R."/>
            <person name="Patarroyo J."/>
            <person name="Smith W."/>
            <person name="Harrison P."/>
            <person name="Kuijper E.J."/>
            <person name="Kelly C.P."/>
            <person name="Olle B."/>
            <person name="Bobilev D."/>
            <person name="Silber J.L."/>
            <person name="Bucci V."/>
            <person name="Roberts B."/>
            <person name="Faith J."/>
            <person name="Norman J.M."/>
        </authorList>
    </citation>
    <scope>NUCLEOTIDE SEQUENCE</scope>
    <source>
        <strain evidence="5">VE303-04</strain>
    </source>
</reference>
<gene>
    <name evidence="5" type="ORF">K5I21_05295</name>
</gene>
<dbReference type="Gene3D" id="3.40.50.720">
    <property type="entry name" value="NAD(P)-binding Rossmann-like Domain"/>
    <property type="match status" value="1"/>
</dbReference>
<dbReference type="EMBL" id="JAINVB010000001">
    <property type="protein sequence ID" value="MCK0085290.1"/>
    <property type="molecule type" value="Genomic_DNA"/>
</dbReference>
<dbReference type="InterPro" id="IPR004104">
    <property type="entry name" value="Gfo/Idh/MocA-like_OxRdtase_C"/>
</dbReference>
<dbReference type="SUPFAM" id="SSF55347">
    <property type="entry name" value="Glyceraldehyde-3-phosphate dehydrogenase-like, C-terminal domain"/>
    <property type="match status" value="1"/>
</dbReference>
<name>A0AAW5F135_CLOSY</name>